<evidence type="ECO:0000313" key="6">
    <source>
        <dbReference type="Proteomes" id="UP001182556"/>
    </source>
</evidence>
<dbReference type="EMBL" id="JAODAN010000006">
    <property type="protein sequence ID" value="KAK1923824.1"/>
    <property type="molecule type" value="Genomic_DNA"/>
</dbReference>
<name>A0AAD9CXL7_PAPLA</name>
<dbReference type="PROSITE" id="PS50082">
    <property type="entry name" value="WD_REPEATS_2"/>
    <property type="match status" value="4"/>
</dbReference>
<accession>A0AAD9CXL7</accession>
<feature type="region of interest" description="Disordered" evidence="4">
    <location>
        <begin position="1"/>
        <end position="121"/>
    </location>
</feature>
<feature type="repeat" description="WD" evidence="3">
    <location>
        <begin position="235"/>
        <end position="270"/>
    </location>
</feature>
<proteinExistence type="predicted"/>
<dbReference type="CDD" id="cd00200">
    <property type="entry name" value="WD40"/>
    <property type="match status" value="1"/>
</dbReference>
<evidence type="ECO:0000256" key="2">
    <source>
        <dbReference type="ARBA" id="ARBA00022737"/>
    </source>
</evidence>
<dbReference type="SUPFAM" id="SSF50978">
    <property type="entry name" value="WD40 repeat-like"/>
    <property type="match status" value="1"/>
</dbReference>
<feature type="repeat" description="WD" evidence="3">
    <location>
        <begin position="132"/>
        <end position="164"/>
    </location>
</feature>
<organism evidence="5 6">
    <name type="scientific">Papiliotrema laurentii</name>
    <name type="common">Cryptococcus laurentii</name>
    <dbReference type="NCBI Taxonomy" id="5418"/>
    <lineage>
        <taxon>Eukaryota</taxon>
        <taxon>Fungi</taxon>
        <taxon>Dikarya</taxon>
        <taxon>Basidiomycota</taxon>
        <taxon>Agaricomycotina</taxon>
        <taxon>Tremellomycetes</taxon>
        <taxon>Tremellales</taxon>
        <taxon>Rhynchogastremaceae</taxon>
        <taxon>Papiliotrema</taxon>
    </lineage>
</organism>
<evidence type="ECO:0000256" key="1">
    <source>
        <dbReference type="ARBA" id="ARBA00022574"/>
    </source>
</evidence>
<dbReference type="InterPro" id="IPR051858">
    <property type="entry name" value="WD_repeat_GAD-1"/>
</dbReference>
<dbReference type="PROSITE" id="PS50294">
    <property type="entry name" value="WD_REPEATS_REGION"/>
    <property type="match status" value="4"/>
</dbReference>
<dbReference type="Proteomes" id="UP001182556">
    <property type="component" value="Unassembled WGS sequence"/>
</dbReference>
<feature type="region of interest" description="Disordered" evidence="4">
    <location>
        <begin position="512"/>
        <end position="535"/>
    </location>
</feature>
<feature type="compositionally biased region" description="Acidic residues" evidence="4">
    <location>
        <begin position="103"/>
        <end position="121"/>
    </location>
</feature>
<dbReference type="PRINTS" id="PR00320">
    <property type="entry name" value="GPROTEINBRPT"/>
</dbReference>
<reference evidence="5" key="1">
    <citation type="submission" date="2023-02" db="EMBL/GenBank/DDBJ databases">
        <title>Identification and recombinant expression of a fungal hydrolase from Papiliotrema laurentii that hydrolyzes apple cutin and clears colloidal polyester polyurethane.</title>
        <authorList>
            <consortium name="DOE Joint Genome Institute"/>
            <person name="Roman V.A."/>
            <person name="Bojanowski C."/>
            <person name="Crable B.R."/>
            <person name="Wagner D.N."/>
            <person name="Hung C.S."/>
            <person name="Nadeau L.J."/>
            <person name="Schratz L."/>
            <person name="Haridas S."/>
            <person name="Pangilinan J."/>
            <person name="Lipzen A."/>
            <person name="Na H."/>
            <person name="Yan M."/>
            <person name="Ng V."/>
            <person name="Grigoriev I.V."/>
            <person name="Spatafora J.W."/>
            <person name="Barlow D."/>
            <person name="Biffinger J."/>
            <person name="Kelley-Loughnane N."/>
            <person name="Varaljay V.A."/>
            <person name="Crookes-Goodson W.J."/>
        </authorList>
    </citation>
    <scope>NUCLEOTIDE SEQUENCE</scope>
    <source>
        <strain evidence="5">5307AH</strain>
    </source>
</reference>
<dbReference type="InterPro" id="IPR015943">
    <property type="entry name" value="WD40/YVTN_repeat-like_dom_sf"/>
</dbReference>
<sequence length="572" mass="62483">MESMGLPMSFGKKAKSGAVNLKSKVDTTRREEAIPEPPRRAASPPVPRPSGPSQGPSRPPALDDQVIGHEGEDNGVQDDDDDDEIGPRPPSPTAGEKRKAEGEGDEGEESDEGFEEDEGDAEQLPISHEIVLKDHTKICSAVAVDPSGARVATGGHDYDTKLWDFGGMDSRLKPFKSFEPNGNSYVHALDYSPDGQWLLIVSGTMQAKVFGRDGDKETEKEFVRGDVYLRDMKNTKGHTAEINGGSWHPSDRNLFLTCSNDSTLRIWDVNDRFKQKHVIVVRSKERGARTRVTACAWSPDGKLVAGACLDGTLHVWKVDSNLARPAYSCENAHQKDTETTGLAFSRDGSRIVTRGGDGTVKLWDVRSIRRPVAVAEGFETRYPDTNIIFSPDGRSILTGVPPAQKGEKGAVVLLDSDTLKEQRRVPIGDGTVIKVLWHSRINQIFATLSNGDVHVLYSPRLSIHGALLPLAKLKRTTARDLSFTSADLKPVIFTPDALPQFQDAKYGESLHQREKRGKKMKPMEPITGAGKGGRIGASATAGMVQTMFGGGLKNEDPREALLKYAEKKDEKD</sequence>
<dbReference type="AlphaFoldDB" id="A0AAD9CXL7"/>
<dbReference type="Gene3D" id="2.130.10.10">
    <property type="entry name" value="YVTN repeat-like/Quinoprotein amine dehydrogenase"/>
    <property type="match status" value="2"/>
</dbReference>
<dbReference type="PANTHER" id="PTHR16017">
    <property type="entry name" value="GASTRULATION DEFECTIVE PROTEIN 1-RELATED"/>
    <property type="match status" value="1"/>
</dbReference>
<feature type="compositionally biased region" description="Acidic residues" evidence="4">
    <location>
        <begin position="73"/>
        <end position="84"/>
    </location>
</feature>
<evidence type="ECO:0000256" key="4">
    <source>
        <dbReference type="SAM" id="MobiDB-lite"/>
    </source>
</evidence>
<feature type="repeat" description="WD" evidence="3">
    <location>
        <begin position="332"/>
        <end position="367"/>
    </location>
</feature>
<dbReference type="InterPro" id="IPR020472">
    <property type="entry name" value="WD40_PAC1"/>
</dbReference>
<keyword evidence="1 3" id="KW-0853">WD repeat</keyword>
<feature type="compositionally biased region" description="Basic and acidic residues" evidence="4">
    <location>
        <begin position="23"/>
        <end position="39"/>
    </location>
</feature>
<dbReference type="GO" id="GO:0005634">
    <property type="term" value="C:nucleus"/>
    <property type="evidence" value="ECO:0007669"/>
    <property type="project" value="TreeGrafter"/>
</dbReference>
<dbReference type="Pfam" id="PF00400">
    <property type="entry name" value="WD40"/>
    <property type="match status" value="5"/>
</dbReference>
<evidence type="ECO:0000256" key="3">
    <source>
        <dbReference type="PROSITE-ProRule" id="PRU00221"/>
    </source>
</evidence>
<dbReference type="SMART" id="SM00320">
    <property type="entry name" value="WD40"/>
    <property type="match status" value="5"/>
</dbReference>
<dbReference type="GO" id="GO:0035861">
    <property type="term" value="C:site of double-strand break"/>
    <property type="evidence" value="ECO:0007669"/>
    <property type="project" value="TreeGrafter"/>
</dbReference>
<dbReference type="InterPro" id="IPR036322">
    <property type="entry name" value="WD40_repeat_dom_sf"/>
</dbReference>
<keyword evidence="2" id="KW-0677">Repeat</keyword>
<evidence type="ECO:0000313" key="5">
    <source>
        <dbReference type="EMBL" id="KAK1923824.1"/>
    </source>
</evidence>
<comment type="caution">
    <text evidence="5">The sequence shown here is derived from an EMBL/GenBank/DDBJ whole genome shotgun (WGS) entry which is preliminary data.</text>
</comment>
<gene>
    <name evidence="5" type="ORF">DB88DRAFT_492593</name>
</gene>
<feature type="repeat" description="WD" evidence="3">
    <location>
        <begin position="285"/>
        <end position="320"/>
    </location>
</feature>
<dbReference type="PANTHER" id="PTHR16017:SF0">
    <property type="entry name" value="WD REPEAT-CONTAINING PROTEIN 70"/>
    <property type="match status" value="1"/>
</dbReference>
<keyword evidence="6" id="KW-1185">Reference proteome</keyword>
<protein>
    <submittedName>
        <fullName evidence="5">Transcription factor</fullName>
    </submittedName>
</protein>
<dbReference type="InterPro" id="IPR001680">
    <property type="entry name" value="WD40_rpt"/>
</dbReference>